<dbReference type="InterPro" id="IPR013783">
    <property type="entry name" value="Ig-like_fold"/>
</dbReference>
<dbReference type="SMART" id="SM00409">
    <property type="entry name" value="IG"/>
    <property type="match status" value="3"/>
</dbReference>
<feature type="non-terminal residue" evidence="4">
    <location>
        <position position="320"/>
    </location>
</feature>
<dbReference type="Proteomes" id="UP001320170">
    <property type="component" value="Unassembled WGS sequence"/>
</dbReference>
<dbReference type="PROSITE" id="PS50835">
    <property type="entry name" value="IG_LIKE"/>
    <property type="match status" value="3"/>
</dbReference>
<evidence type="ECO:0000313" key="4">
    <source>
        <dbReference type="EMBL" id="MCE3531479.1"/>
    </source>
</evidence>
<feature type="domain" description="Ig-like" evidence="3">
    <location>
        <begin position="139"/>
        <end position="219"/>
    </location>
</feature>
<evidence type="ECO:0000256" key="1">
    <source>
        <dbReference type="ARBA" id="ARBA00022737"/>
    </source>
</evidence>
<accession>A0ABS8X3L1</accession>
<sequence>MRPCRSFFVMFCFFLGFILQFGQLNNAFANPHLGHDFNTNVESPISSTFIPPSITTQPVSQTVTVGQSVTFSVTATGTAPLSYQWQKNGVAIAGATATSYNIPSVALADAGNYTVDVSNLEGTVTSSTAVLTVNSGTPPSITTQPVSQTVTVGQSVTFSVIATGTAPLSYQWKKNGIAIAGATAASYNIPSVVLADAGNYSVDVSNSAGIVTSSTAVLTVNSGTPPSITTQPVSQTVTVGQSVTFSVIATGTAPLSYQWKKNGIAIAGATAASYNIPSVVLADAGNYSVDVSNSAGIVTSSTAVLTVNSGTPPSITTQPV</sequence>
<name>A0ABS8X3L1_9GAMM</name>
<dbReference type="InterPro" id="IPR003599">
    <property type="entry name" value="Ig_sub"/>
</dbReference>
<dbReference type="EMBL" id="JAJTND010000003">
    <property type="protein sequence ID" value="MCE3531479.1"/>
    <property type="molecule type" value="Genomic_DNA"/>
</dbReference>
<protein>
    <submittedName>
        <fullName evidence="4">Immunoglobulin domain-containing protein</fullName>
    </submittedName>
</protein>
<dbReference type="InterPro" id="IPR050964">
    <property type="entry name" value="Striated_Muscle_Regulatory"/>
</dbReference>
<feature type="chain" id="PRO_5046583885" evidence="2">
    <location>
        <begin position="30"/>
        <end position="320"/>
    </location>
</feature>
<gene>
    <name evidence="4" type="ORF">LXO92_03710</name>
</gene>
<dbReference type="PANTHER" id="PTHR13817:SF73">
    <property type="entry name" value="FIBRONECTIN TYPE-III DOMAIN-CONTAINING PROTEIN"/>
    <property type="match status" value="1"/>
</dbReference>
<feature type="domain" description="Ig-like" evidence="3">
    <location>
        <begin position="52"/>
        <end position="132"/>
    </location>
</feature>
<comment type="caution">
    <text evidence="4">The sequence shown here is derived from an EMBL/GenBank/DDBJ whole genome shotgun (WGS) entry which is preliminary data.</text>
</comment>
<dbReference type="RefSeq" id="WP_233291519.1">
    <property type="nucleotide sequence ID" value="NZ_JAJTND010000003.1"/>
</dbReference>
<organism evidence="4 5">
    <name type="scientific">Legionella resiliens</name>
    <dbReference type="NCBI Taxonomy" id="2905958"/>
    <lineage>
        <taxon>Bacteria</taxon>
        <taxon>Pseudomonadati</taxon>
        <taxon>Pseudomonadota</taxon>
        <taxon>Gammaproteobacteria</taxon>
        <taxon>Legionellales</taxon>
        <taxon>Legionellaceae</taxon>
        <taxon>Legionella</taxon>
    </lineage>
</organism>
<dbReference type="Gene3D" id="2.60.40.10">
    <property type="entry name" value="Immunoglobulins"/>
    <property type="match status" value="3"/>
</dbReference>
<dbReference type="InterPro" id="IPR036179">
    <property type="entry name" value="Ig-like_dom_sf"/>
</dbReference>
<evidence type="ECO:0000256" key="2">
    <source>
        <dbReference type="SAM" id="SignalP"/>
    </source>
</evidence>
<dbReference type="PANTHER" id="PTHR13817">
    <property type="entry name" value="TITIN"/>
    <property type="match status" value="1"/>
</dbReference>
<feature type="domain" description="Ig-like" evidence="3">
    <location>
        <begin position="226"/>
        <end position="306"/>
    </location>
</feature>
<dbReference type="SUPFAM" id="SSF48726">
    <property type="entry name" value="Immunoglobulin"/>
    <property type="match status" value="3"/>
</dbReference>
<feature type="signal peptide" evidence="2">
    <location>
        <begin position="1"/>
        <end position="29"/>
    </location>
</feature>
<evidence type="ECO:0000259" key="3">
    <source>
        <dbReference type="PROSITE" id="PS50835"/>
    </source>
</evidence>
<reference evidence="4 5" key="1">
    <citation type="journal article" date="2024" name="Pathogens">
        <title>Characterization of a Novel Species of Legionella Isolated from a Healthcare Facility: Legionella resiliens sp. nov.</title>
        <authorList>
            <person name="Cristino S."/>
            <person name="Pascale M.R."/>
            <person name="Marino F."/>
            <person name="Derelitto C."/>
            <person name="Salaris S."/>
            <person name="Orsini M."/>
            <person name="Squarzoni S."/>
            <person name="Grottola A."/>
            <person name="Girolamini L."/>
        </authorList>
    </citation>
    <scope>NUCLEOTIDE SEQUENCE [LARGE SCALE GENOMIC DNA]</scope>
    <source>
        <strain evidence="4 5">8cVS16</strain>
    </source>
</reference>
<proteinExistence type="predicted"/>
<keyword evidence="2" id="KW-0732">Signal</keyword>
<evidence type="ECO:0000313" key="5">
    <source>
        <dbReference type="Proteomes" id="UP001320170"/>
    </source>
</evidence>
<keyword evidence="5" id="KW-1185">Reference proteome</keyword>
<keyword evidence="1" id="KW-0677">Repeat</keyword>
<dbReference type="Pfam" id="PF13927">
    <property type="entry name" value="Ig_3"/>
    <property type="match status" value="3"/>
</dbReference>
<dbReference type="InterPro" id="IPR007110">
    <property type="entry name" value="Ig-like_dom"/>
</dbReference>